<gene>
    <name evidence="2" type="ORF">EV199_1192</name>
</gene>
<evidence type="ECO:0000313" key="3">
    <source>
        <dbReference type="Proteomes" id="UP000293874"/>
    </source>
</evidence>
<accession>A0A4Q7N144</accession>
<dbReference type="AlphaFoldDB" id="A0A4Q7N144"/>
<comment type="caution">
    <text evidence="2">The sequence shown here is derived from an EMBL/GenBank/DDBJ whole genome shotgun (WGS) entry which is preliminary data.</text>
</comment>
<feature type="domain" description="Calcineurin-like phosphoesterase" evidence="1">
    <location>
        <begin position="43"/>
        <end position="218"/>
    </location>
</feature>
<name>A0A4Q7N144_9BACT</name>
<dbReference type="RefSeq" id="WP_130539703.1">
    <property type="nucleotide sequence ID" value="NZ_CP042431.1"/>
</dbReference>
<dbReference type="Proteomes" id="UP000293874">
    <property type="component" value="Unassembled WGS sequence"/>
</dbReference>
<dbReference type="EMBL" id="SGXA01000001">
    <property type="protein sequence ID" value="RZS75327.1"/>
    <property type="molecule type" value="Genomic_DNA"/>
</dbReference>
<proteinExistence type="predicted"/>
<sequence>MSTRRRFIGQTIRAAMVLSAGNILQSFAPGSFELPDPDEVLLRFALASDGHYGQPKTEFEATHRTMIAWLNKEKENRGLDFTVVNGDLFHDNPEFFPQVKKVWDTLNMPWYATHGNHDKVTEEVWRESLNYGWHHSFELKDCGFVFLNTADETGKYICPNLDFTSWELRKYVFKKHTFVFMHITPFKWTDNGIDCPELIPELDVQMNLRGIFHGHDHDQDGVKENNGKHYFFDGHVGGSWGKPYYGYRIVEVLKNGDILTYQMNGVAGKQENNNTIKA</sequence>
<evidence type="ECO:0000313" key="2">
    <source>
        <dbReference type="EMBL" id="RZS75327.1"/>
    </source>
</evidence>
<organism evidence="2 3">
    <name type="scientific">Pseudobacter ginsenosidimutans</name>
    <dbReference type="NCBI Taxonomy" id="661488"/>
    <lineage>
        <taxon>Bacteria</taxon>
        <taxon>Pseudomonadati</taxon>
        <taxon>Bacteroidota</taxon>
        <taxon>Chitinophagia</taxon>
        <taxon>Chitinophagales</taxon>
        <taxon>Chitinophagaceae</taxon>
        <taxon>Pseudobacter</taxon>
    </lineage>
</organism>
<evidence type="ECO:0000259" key="1">
    <source>
        <dbReference type="Pfam" id="PF00149"/>
    </source>
</evidence>
<reference evidence="2 3" key="1">
    <citation type="submission" date="2019-02" db="EMBL/GenBank/DDBJ databases">
        <title>Genomic Encyclopedia of Type Strains, Phase IV (KMG-IV): sequencing the most valuable type-strain genomes for metagenomic binning, comparative biology and taxonomic classification.</title>
        <authorList>
            <person name="Goeker M."/>
        </authorList>
    </citation>
    <scope>NUCLEOTIDE SEQUENCE [LARGE SCALE GENOMIC DNA]</scope>
    <source>
        <strain evidence="2 3">DSM 18116</strain>
    </source>
</reference>
<dbReference type="GO" id="GO:0016787">
    <property type="term" value="F:hydrolase activity"/>
    <property type="evidence" value="ECO:0007669"/>
    <property type="project" value="InterPro"/>
</dbReference>
<dbReference type="PANTHER" id="PTHR43143:SF1">
    <property type="entry name" value="SERINE_THREONINE-PROTEIN PHOSPHATASE CPPED1"/>
    <property type="match status" value="1"/>
</dbReference>
<dbReference type="InterPro" id="IPR029052">
    <property type="entry name" value="Metallo-depent_PP-like"/>
</dbReference>
<dbReference type="Gene3D" id="3.60.21.10">
    <property type="match status" value="1"/>
</dbReference>
<dbReference type="Pfam" id="PF00149">
    <property type="entry name" value="Metallophos"/>
    <property type="match status" value="1"/>
</dbReference>
<dbReference type="InterPro" id="IPR004843">
    <property type="entry name" value="Calcineurin-like_PHP"/>
</dbReference>
<dbReference type="PANTHER" id="PTHR43143">
    <property type="entry name" value="METALLOPHOSPHOESTERASE, CALCINEURIN SUPERFAMILY"/>
    <property type="match status" value="1"/>
</dbReference>
<dbReference type="SUPFAM" id="SSF56300">
    <property type="entry name" value="Metallo-dependent phosphatases"/>
    <property type="match status" value="1"/>
</dbReference>
<keyword evidence="3" id="KW-1185">Reference proteome</keyword>
<dbReference type="OrthoDB" id="9816081at2"/>
<dbReference type="InterPro" id="IPR051918">
    <property type="entry name" value="STPP_CPPED1"/>
</dbReference>
<protein>
    <submittedName>
        <fullName evidence="2">Calcineurin-like phosphoesterase family protein</fullName>
    </submittedName>
</protein>